<evidence type="ECO:0000259" key="16">
    <source>
        <dbReference type="Pfam" id="PF05201"/>
    </source>
</evidence>
<dbReference type="Pfam" id="PF00745">
    <property type="entry name" value="GlutR_dimer"/>
    <property type="match status" value="1"/>
</dbReference>
<feature type="domain" description="Glutamyl-tRNA reductase N-terminal" evidence="16">
    <location>
        <begin position="8"/>
        <end position="158"/>
    </location>
</feature>
<dbReference type="FunFam" id="3.40.50.720:FF:000031">
    <property type="entry name" value="Glutamyl-tRNA reductase"/>
    <property type="match status" value="1"/>
</dbReference>
<dbReference type="CDD" id="cd05213">
    <property type="entry name" value="NAD_bind_Glutamyl_tRNA_reduct"/>
    <property type="match status" value="1"/>
</dbReference>
<feature type="domain" description="Tetrapyrrole biosynthesis glutamyl-tRNA reductase dimerisation" evidence="14">
    <location>
        <begin position="319"/>
        <end position="415"/>
    </location>
</feature>
<evidence type="ECO:0000256" key="11">
    <source>
        <dbReference type="PIRSR" id="PIRSR000445-3"/>
    </source>
</evidence>
<comment type="similarity">
    <text evidence="2 8 13">Belongs to the glutamyl-tRNA reductase family.</text>
</comment>
<evidence type="ECO:0000313" key="18">
    <source>
        <dbReference type="Proteomes" id="UP000033109"/>
    </source>
</evidence>
<dbReference type="InterPro" id="IPR000343">
    <property type="entry name" value="4pyrrol_synth_GluRdtase"/>
</dbReference>
<dbReference type="Pfam" id="PF01488">
    <property type="entry name" value="Shikimate_DH"/>
    <property type="match status" value="1"/>
</dbReference>
<evidence type="ECO:0000256" key="6">
    <source>
        <dbReference type="ARBA" id="ARBA00023244"/>
    </source>
</evidence>
<dbReference type="InterPro" id="IPR036343">
    <property type="entry name" value="GluRdtase_N_sf"/>
</dbReference>
<dbReference type="HOGENOM" id="CLU_035113_2_2_10"/>
<dbReference type="SUPFAM" id="SSF69075">
    <property type="entry name" value="Glutamyl tRNA-reductase dimerization domain"/>
    <property type="match status" value="1"/>
</dbReference>
<dbReference type="InterPro" id="IPR036291">
    <property type="entry name" value="NAD(P)-bd_dom_sf"/>
</dbReference>
<evidence type="ECO:0000313" key="17">
    <source>
        <dbReference type="EMBL" id="AKD02901.1"/>
    </source>
</evidence>
<feature type="binding site" evidence="8 10">
    <location>
        <begin position="51"/>
        <end position="54"/>
    </location>
    <ligand>
        <name>substrate</name>
    </ligand>
</feature>
<dbReference type="AlphaFoldDB" id="A0A0E3UWQ0"/>
<dbReference type="EMBL" id="CP009621">
    <property type="protein sequence ID" value="AKD02901.1"/>
    <property type="molecule type" value="Genomic_DNA"/>
</dbReference>
<dbReference type="EC" id="1.2.1.70" evidence="3 8"/>
<dbReference type="NCBIfam" id="TIGR01035">
    <property type="entry name" value="hemA"/>
    <property type="match status" value="1"/>
</dbReference>
<comment type="domain">
    <text evidence="8">Possesses an unusual extended V-shaped dimeric structure with each monomer consisting of three distinct domains arranged along a curved 'spinal' alpha-helix. The N-terminal catalytic domain specifically recognizes the glutamate moiety of the substrate. The second domain is the NADPH-binding domain, and the third C-terminal domain is responsible for dimerization.</text>
</comment>
<dbReference type="Gene3D" id="3.30.460.30">
    <property type="entry name" value="Glutamyl-tRNA reductase, N-terminal domain"/>
    <property type="match status" value="1"/>
</dbReference>
<dbReference type="GO" id="GO:0019353">
    <property type="term" value="P:protoporphyrinogen IX biosynthetic process from glutamate"/>
    <property type="evidence" value="ECO:0007669"/>
    <property type="project" value="TreeGrafter"/>
</dbReference>
<accession>A0A0E3UWQ0</accession>
<dbReference type="SUPFAM" id="SSF51735">
    <property type="entry name" value="NAD(P)-binding Rossmann-fold domains"/>
    <property type="match status" value="1"/>
</dbReference>
<name>A0A0E3UWQ0_9BACT</name>
<feature type="active site" description="Nucleophile" evidence="8 9">
    <location>
        <position position="52"/>
    </location>
</feature>
<dbReference type="PATRIC" id="fig|400092.3.peg.1535"/>
<evidence type="ECO:0000256" key="2">
    <source>
        <dbReference type="ARBA" id="ARBA00005916"/>
    </source>
</evidence>
<dbReference type="KEGG" id="pko:PKOR_06895"/>
<sequence length="427" mass="48211">MLQNFKAISLSYKKAPLDIRELIALDESSCRLFLQTLKGFIQASDILVLSTCNRTEVYYNSDDDYSAEIVKLLGITKGIENISRYFDYFTILNEHDDAVQHLFDVAMGLESQVVGDMQISNQVKVAYQWSADNETAGPFLHRLMHTIFFTNKRVVQETSFRDGAASTSYAAVELIEELTADIINPSILVVGLGEIGADVCRNLKDAGYKNVKITNRTQAKAQALAEECDMEVLPFENMVQGMKEADVIISSVARETPFFTKEMVKRLDILTYKFFIDLSVPRSVEPEIESIPGVLLYNIDTIQNKASEALQRRINSVPKVKEIVAESIEQFNDWSKETMVSPTIHRLKSALEAIRQEEMARYVKKMGPKEAKLVDNITKSMMQKIIKLPVLQLKAACKRGEAETLIDLLNDLFNLENQPVNADQKSE</sequence>
<dbReference type="Pfam" id="PF05201">
    <property type="entry name" value="GlutR_N"/>
    <property type="match status" value="1"/>
</dbReference>
<comment type="function">
    <text evidence="8">Catalyzes the NADPH-dependent reduction of glutamyl-tRNA(Glu) to glutamate 1-semialdehyde (GSA).</text>
</comment>
<dbReference type="PANTHER" id="PTHR43013">
    <property type="entry name" value="GLUTAMYL-TRNA REDUCTASE"/>
    <property type="match status" value="1"/>
</dbReference>
<evidence type="ECO:0000256" key="9">
    <source>
        <dbReference type="PIRSR" id="PIRSR000445-1"/>
    </source>
</evidence>
<dbReference type="Gene3D" id="3.40.50.720">
    <property type="entry name" value="NAD(P)-binding Rossmann-like Domain"/>
    <property type="match status" value="1"/>
</dbReference>
<evidence type="ECO:0000259" key="15">
    <source>
        <dbReference type="Pfam" id="PF01488"/>
    </source>
</evidence>
<dbReference type="InterPro" id="IPR006151">
    <property type="entry name" value="Shikm_DH/Glu-tRNA_Rdtase"/>
</dbReference>
<feature type="domain" description="Quinate/shikimate 5-dehydrogenase/glutamyl-tRNA reductase" evidence="15">
    <location>
        <begin position="176"/>
        <end position="303"/>
    </location>
</feature>
<dbReference type="Proteomes" id="UP000033109">
    <property type="component" value="Chromosome"/>
</dbReference>
<evidence type="ECO:0000259" key="14">
    <source>
        <dbReference type="Pfam" id="PF00745"/>
    </source>
</evidence>
<feature type="binding site" evidence="8 10">
    <location>
        <position position="122"/>
    </location>
    <ligand>
        <name>substrate</name>
    </ligand>
</feature>
<dbReference type="UniPathway" id="UPA00251">
    <property type="reaction ID" value="UER00316"/>
</dbReference>
<evidence type="ECO:0000256" key="3">
    <source>
        <dbReference type="ARBA" id="ARBA00012970"/>
    </source>
</evidence>
<dbReference type="InterPro" id="IPR015896">
    <property type="entry name" value="4pyrrol_synth_GluRdtase_dimer"/>
</dbReference>
<dbReference type="SUPFAM" id="SSF69742">
    <property type="entry name" value="Glutamyl tRNA-reductase catalytic, N-terminal domain"/>
    <property type="match status" value="1"/>
</dbReference>
<comment type="miscellaneous">
    <text evidence="8">During catalysis, the active site Cys acts as a nucleophile attacking the alpha-carbonyl group of tRNA-bound glutamate with the formation of a thioester intermediate between enzyme and glutamate, and the concomitant release of tRNA(Glu). The thioester intermediate is finally reduced by direct hydride transfer from NADPH, to form the product GSA.</text>
</comment>
<comment type="subunit">
    <text evidence="8">Homodimer.</text>
</comment>
<keyword evidence="4 8" id="KW-0521">NADP</keyword>
<comment type="pathway">
    <text evidence="1 8 13">Porphyrin-containing compound metabolism; protoporphyrin-IX biosynthesis; 5-aminolevulinate from L-glutamyl-tRNA(Glu): step 1/2.</text>
</comment>
<evidence type="ECO:0000256" key="7">
    <source>
        <dbReference type="ARBA" id="ARBA00047464"/>
    </source>
</evidence>
<dbReference type="GO" id="GO:0008883">
    <property type="term" value="F:glutamyl-tRNA reductase activity"/>
    <property type="evidence" value="ECO:0007669"/>
    <property type="project" value="UniProtKB-UniRule"/>
</dbReference>
<evidence type="ECO:0000256" key="5">
    <source>
        <dbReference type="ARBA" id="ARBA00023002"/>
    </source>
</evidence>
<dbReference type="PANTHER" id="PTHR43013:SF1">
    <property type="entry name" value="GLUTAMYL-TRNA REDUCTASE"/>
    <property type="match status" value="1"/>
</dbReference>
<keyword evidence="5 8" id="KW-0560">Oxidoreductase</keyword>
<dbReference type="InterPro" id="IPR036453">
    <property type="entry name" value="GluRdtase_dimer_dom_sf"/>
</dbReference>
<organism evidence="17 18">
    <name type="scientific">Pontibacter korlensis</name>
    <dbReference type="NCBI Taxonomy" id="400092"/>
    <lineage>
        <taxon>Bacteria</taxon>
        <taxon>Pseudomonadati</taxon>
        <taxon>Bacteroidota</taxon>
        <taxon>Cytophagia</taxon>
        <taxon>Cytophagales</taxon>
        <taxon>Hymenobacteraceae</taxon>
        <taxon>Pontibacter</taxon>
    </lineage>
</organism>
<dbReference type="InterPro" id="IPR015895">
    <property type="entry name" value="4pyrrol_synth_GluRdtase_N"/>
</dbReference>
<evidence type="ECO:0000256" key="4">
    <source>
        <dbReference type="ARBA" id="ARBA00022857"/>
    </source>
</evidence>
<keyword evidence="18" id="KW-1185">Reference proteome</keyword>
<feature type="site" description="Important for activity" evidence="8 12">
    <location>
        <position position="101"/>
    </location>
</feature>
<feature type="binding site" evidence="8 11">
    <location>
        <begin position="191"/>
        <end position="196"/>
    </location>
    <ligand>
        <name>NADP(+)</name>
        <dbReference type="ChEBI" id="CHEBI:58349"/>
    </ligand>
</feature>
<gene>
    <name evidence="8" type="primary">hemA</name>
    <name evidence="17" type="ORF">PKOR_06895</name>
</gene>
<feature type="binding site" evidence="8 10">
    <location>
        <begin position="116"/>
        <end position="118"/>
    </location>
    <ligand>
        <name>substrate</name>
    </ligand>
</feature>
<dbReference type="GO" id="GO:0050661">
    <property type="term" value="F:NADP binding"/>
    <property type="evidence" value="ECO:0007669"/>
    <property type="project" value="InterPro"/>
</dbReference>
<dbReference type="HAMAP" id="MF_00087">
    <property type="entry name" value="Glu_tRNA_reductase"/>
    <property type="match status" value="1"/>
</dbReference>
<evidence type="ECO:0000256" key="12">
    <source>
        <dbReference type="PIRSR" id="PIRSR000445-4"/>
    </source>
</evidence>
<evidence type="ECO:0000256" key="10">
    <source>
        <dbReference type="PIRSR" id="PIRSR000445-2"/>
    </source>
</evidence>
<comment type="catalytic activity">
    <reaction evidence="7 8 13">
        <text>(S)-4-amino-5-oxopentanoate + tRNA(Glu) + NADP(+) = L-glutamyl-tRNA(Glu) + NADPH + H(+)</text>
        <dbReference type="Rhea" id="RHEA:12344"/>
        <dbReference type="Rhea" id="RHEA-COMP:9663"/>
        <dbReference type="Rhea" id="RHEA-COMP:9680"/>
        <dbReference type="ChEBI" id="CHEBI:15378"/>
        <dbReference type="ChEBI" id="CHEBI:57501"/>
        <dbReference type="ChEBI" id="CHEBI:57783"/>
        <dbReference type="ChEBI" id="CHEBI:58349"/>
        <dbReference type="ChEBI" id="CHEBI:78442"/>
        <dbReference type="ChEBI" id="CHEBI:78520"/>
        <dbReference type="EC" id="1.2.1.70"/>
    </reaction>
</comment>
<evidence type="ECO:0000256" key="13">
    <source>
        <dbReference type="RuleBase" id="RU000584"/>
    </source>
</evidence>
<dbReference type="PIRSF" id="PIRSF000445">
    <property type="entry name" value="4pyrrol_synth_GluRdtase"/>
    <property type="match status" value="1"/>
</dbReference>
<evidence type="ECO:0000256" key="1">
    <source>
        <dbReference type="ARBA" id="ARBA00005059"/>
    </source>
</evidence>
<dbReference type="OrthoDB" id="110209at2"/>
<evidence type="ECO:0000256" key="8">
    <source>
        <dbReference type="HAMAP-Rule" id="MF_00087"/>
    </source>
</evidence>
<dbReference type="RefSeq" id="WP_046309913.1">
    <property type="nucleotide sequence ID" value="NZ_CBCSCY010000001.1"/>
</dbReference>
<feature type="binding site" evidence="8 10">
    <location>
        <position position="111"/>
    </location>
    <ligand>
        <name>substrate</name>
    </ligand>
</feature>
<keyword evidence="6 8" id="KW-0627">Porphyrin biosynthesis</keyword>
<dbReference type="STRING" id="400092.PKOR_06895"/>
<protein>
    <recommendedName>
        <fullName evidence="3 8">Glutamyl-tRNA reductase</fullName>
        <shortName evidence="8">GluTR</shortName>
        <ecNumber evidence="3 8">1.2.1.70</ecNumber>
    </recommendedName>
</protein>
<proteinExistence type="inferred from homology"/>
<reference evidence="17 18" key="1">
    <citation type="journal article" date="2015" name="Sci. Rep.">
        <title>Unraveling adaptation of Pontibacter korlensis to radiation and infertility in desert through complete genome and comparative transcriptomic analysis.</title>
        <authorList>
            <person name="Dai J."/>
            <person name="Dai W."/>
            <person name="Qiu C."/>
            <person name="Yang Z."/>
            <person name="Zhang Y."/>
            <person name="Zhou M."/>
            <person name="Zhang L."/>
            <person name="Fang C."/>
            <person name="Gao Q."/>
            <person name="Yang Q."/>
            <person name="Li X."/>
            <person name="Wang Z."/>
            <person name="Wang Z."/>
            <person name="Jia Z."/>
            <person name="Chen X."/>
        </authorList>
    </citation>
    <scope>NUCLEOTIDE SEQUENCE [LARGE SCALE GENOMIC DNA]</scope>
    <source>
        <strain evidence="17 18">X14-1T</strain>
    </source>
</reference>